<dbReference type="SUPFAM" id="SSF143081">
    <property type="entry name" value="BB1717-like"/>
    <property type="match status" value="1"/>
</dbReference>
<dbReference type="RefSeq" id="WP_317973840.1">
    <property type="nucleotide sequence ID" value="NZ_BTFW01000001.1"/>
</dbReference>
<organism evidence="1 2">
    <name type="scientific">Novosphingobium pituita</name>
    <dbReference type="NCBI Taxonomy" id="3056842"/>
    <lineage>
        <taxon>Bacteria</taxon>
        <taxon>Pseudomonadati</taxon>
        <taxon>Pseudomonadota</taxon>
        <taxon>Alphaproteobacteria</taxon>
        <taxon>Sphingomonadales</taxon>
        <taxon>Sphingomonadaceae</taxon>
        <taxon>Novosphingobium</taxon>
    </lineage>
</organism>
<accession>A0ABQ6P5C9</accession>
<gene>
    <name evidence="1" type="ORF">NUTIK01_07930</name>
</gene>
<dbReference type="InterPro" id="IPR003738">
    <property type="entry name" value="SRAP"/>
</dbReference>
<keyword evidence="2" id="KW-1185">Reference proteome</keyword>
<dbReference type="Proteomes" id="UP001187221">
    <property type="component" value="Unassembled WGS sequence"/>
</dbReference>
<evidence type="ECO:0000313" key="2">
    <source>
        <dbReference type="Proteomes" id="UP001187221"/>
    </source>
</evidence>
<reference evidence="1 2" key="1">
    <citation type="submission" date="2023-06" db="EMBL/GenBank/DDBJ databases">
        <title>Draft genome sequence of Novosphingobium sp. strain IK01.</title>
        <authorList>
            <person name="Hatamoto M."/>
            <person name="Ikarashi T."/>
            <person name="Yamaguchi T."/>
        </authorList>
    </citation>
    <scope>NUCLEOTIDE SEQUENCE [LARGE SCALE GENOMIC DNA]</scope>
    <source>
        <strain evidence="1 2">IK01</strain>
    </source>
</reference>
<dbReference type="Gene3D" id="3.90.1680.10">
    <property type="entry name" value="SOS response associated peptidase-like"/>
    <property type="match status" value="1"/>
</dbReference>
<dbReference type="EMBL" id="BTFW01000001">
    <property type="protein sequence ID" value="GMM60016.1"/>
    <property type="molecule type" value="Genomic_DNA"/>
</dbReference>
<dbReference type="Pfam" id="PF02586">
    <property type="entry name" value="SRAP"/>
    <property type="match status" value="1"/>
</dbReference>
<protein>
    <submittedName>
        <fullName evidence="1">SOS response-associated peptidase family protein</fullName>
    </submittedName>
</protein>
<name>A0ABQ6P5C9_9SPHN</name>
<comment type="caution">
    <text evidence="1">The sequence shown here is derived from an EMBL/GenBank/DDBJ whole genome shotgun (WGS) entry which is preliminary data.</text>
</comment>
<sequence>MPVSYTLDASAQAIGRALNADPAGDVWSGGTLHAGSYAPVVLRGSDGRRRLLPRQWGVPPPPPHTMATRHVVTTLRNIESPFWIGTLRHPRMRCLVPATHFLASRPRHGAPRWWAAAPQEGGDGAIMAFAGVWRDSEVPSFAIVTVAPDDLSGPDDLPAVVPLVLSPAEQERWLTQEWSKAEALVRPLHPDRIRPLGTP</sequence>
<evidence type="ECO:0000313" key="1">
    <source>
        <dbReference type="EMBL" id="GMM60016.1"/>
    </source>
</evidence>
<dbReference type="InterPro" id="IPR036590">
    <property type="entry name" value="SRAP-like"/>
</dbReference>
<proteinExistence type="predicted"/>